<proteinExistence type="predicted"/>
<dbReference type="AlphaFoldDB" id="A0A397T8R9"/>
<protein>
    <submittedName>
        <fullName evidence="1">Uncharacterized protein</fullName>
    </submittedName>
</protein>
<evidence type="ECO:0000313" key="1">
    <source>
        <dbReference type="EMBL" id="RIA94633.1"/>
    </source>
</evidence>
<name>A0A397T8R9_9GLOM</name>
<dbReference type="Proteomes" id="UP000265703">
    <property type="component" value="Unassembled WGS sequence"/>
</dbReference>
<accession>A0A397T8R9</accession>
<organism evidence="1 2">
    <name type="scientific">Glomus cerebriforme</name>
    <dbReference type="NCBI Taxonomy" id="658196"/>
    <lineage>
        <taxon>Eukaryota</taxon>
        <taxon>Fungi</taxon>
        <taxon>Fungi incertae sedis</taxon>
        <taxon>Mucoromycota</taxon>
        <taxon>Glomeromycotina</taxon>
        <taxon>Glomeromycetes</taxon>
        <taxon>Glomerales</taxon>
        <taxon>Glomeraceae</taxon>
        <taxon>Glomus</taxon>
    </lineage>
</organism>
<dbReference type="OrthoDB" id="2444141at2759"/>
<sequence>MGGGSSNGSSPHSYTEPNEIDVKKCIKYVACTWDNVTNTTIKNCWLKADIMPEYGEPSDIKSIDCKNYKNNANILLELKHCYNLNDSNDINDLSDS</sequence>
<dbReference type="EMBL" id="QKYT01000076">
    <property type="protein sequence ID" value="RIA94633.1"/>
    <property type="molecule type" value="Genomic_DNA"/>
</dbReference>
<evidence type="ECO:0000313" key="2">
    <source>
        <dbReference type="Proteomes" id="UP000265703"/>
    </source>
</evidence>
<reference evidence="1 2" key="1">
    <citation type="submission" date="2018-06" db="EMBL/GenBank/DDBJ databases">
        <title>Comparative genomics reveals the genomic features of Rhizophagus irregularis, R. cerebriforme, R. diaphanum and Gigaspora rosea, and their symbiotic lifestyle signature.</title>
        <authorList>
            <person name="Morin E."/>
            <person name="San Clemente H."/>
            <person name="Chen E.C.H."/>
            <person name="De La Providencia I."/>
            <person name="Hainaut M."/>
            <person name="Kuo A."/>
            <person name="Kohler A."/>
            <person name="Murat C."/>
            <person name="Tang N."/>
            <person name="Roy S."/>
            <person name="Loubradou J."/>
            <person name="Henrissat B."/>
            <person name="Grigoriev I.V."/>
            <person name="Corradi N."/>
            <person name="Roux C."/>
            <person name="Martin F.M."/>
        </authorList>
    </citation>
    <scope>NUCLEOTIDE SEQUENCE [LARGE SCALE GENOMIC DNA]</scope>
    <source>
        <strain evidence="1 2">DAOM 227022</strain>
    </source>
</reference>
<gene>
    <name evidence="1" type="ORF">C1645_817679</name>
</gene>
<keyword evidence="2" id="KW-1185">Reference proteome</keyword>
<comment type="caution">
    <text evidence="1">The sequence shown here is derived from an EMBL/GenBank/DDBJ whole genome shotgun (WGS) entry which is preliminary data.</text>
</comment>